<evidence type="ECO:0000313" key="1">
    <source>
        <dbReference type="EMBL" id="KQL21257.1"/>
    </source>
</evidence>
<dbReference type="InterPro" id="IPR016193">
    <property type="entry name" value="Cytidine_deaminase-like"/>
</dbReference>
<comment type="caution">
    <text evidence="1">The sequence shown here is derived from an EMBL/GenBank/DDBJ whole genome shotgun (WGS) entry which is preliminary data.</text>
</comment>
<organism evidence="1 2">
    <name type="scientific">Cytobacillus solani</name>
    <dbReference type="NCBI Taxonomy" id="1637975"/>
    <lineage>
        <taxon>Bacteria</taxon>
        <taxon>Bacillati</taxon>
        <taxon>Bacillota</taxon>
        <taxon>Bacilli</taxon>
        <taxon>Bacillales</taxon>
        <taxon>Bacillaceae</taxon>
        <taxon>Cytobacillus</taxon>
    </lineage>
</organism>
<sequence>MNQVKSIETEMYNIATEFITKRYPTGWGGVAVIHTDDGKFLTSVSIETANSSVDLCIEVGAMCEAHKFNSCVSHCLCVVRDDENSPFKVLSPCGVCQERLRFWGTDVKVGVTTPDNCLKFVTLENLQPYHWTNAYPFETLEHYSKD</sequence>
<dbReference type="EC" id="3.5.4.5" evidence="1"/>
<dbReference type="GO" id="GO:0004126">
    <property type="term" value="F:cytidine deaminase activity"/>
    <property type="evidence" value="ECO:0007669"/>
    <property type="project" value="UniProtKB-EC"/>
</dbReference>
<protein>
    <submittedName>
        <fullName evidence="1">Cytidine deaminase</fullName>
        <ecNumber evidence="1">3.5.4.5</ecNumber>
    </submittedName>
</protein>
<dbReference type="STRING" id="1637975.AN957_23610"/>
<keyword evidence="2" id="KW-1185">Reference proteome</keyword>
<gene>
    <name evidence="1" type="ORF">AN957_23610</name>
</gene>
<reference evidence="1 2" key="1">
    <citation type="submission" date="2015-09" db="EMBL/GenBank/DDBJ databases">
        <title>Genome sequencing project for genomic taxonomy and phylogenomics of Bacillus-like bacteria.</title>
        <authorList>
            <person name="Liu B."/>
            <person name="Wang J."/>
            <person name="Zhu Y."/>
            <person name="Liu G."/>
            <person name="Chen Q."/>
            <person name="Chen Z."/>
            <person name="Lan J."/>
            <person name="Che J."/>
            <person name="Ge C."/>
            <person name="Shi H."/>
            <person name="Pan Z."/>
            <person name="Liu X."/>
        </authorList>
    </citation>
    <scope>NUCLEOTIDE SEQUENCE [LARGE SCALE GENOMIC DNA]</scope>
    <source>
        <strain evidence="1 2">FJAT-18043</strain>
    </source>
</reference>
<dbReference type="PATRIC" id="fig|1637975.4.peg.4744"/>
<keyword evidence="1" id="KW-0378">Hydrolase</keyword>
<dbReference type="Gene3D" id="3.40.140.10">
    <property type="entry name" value="Cytidine Deaminase, domain 2"/>
    <property type="match status" value="1"/>
</dbReference>
<dbReference type="AlphaFoldDB" id="A0A0Q3QSX9"/>
<name>A0A0Q3QSX9_9BACI</name>
<dbReference type="EMBL" id="LJIX01000006">
    <property type="protein sequence ID" value="KQL21257.1"/>
    <property type="molecule type" value="Genomic_DNA"/>
</dbReference>
<evidence type="ECO:0000313" key="2">
    <source>
        <dbReference type="Proteomes" id="UP000050996"/>
    </source>
</evidence>
<dbReference type="SUPFAM" id="SSF53927">
    <property type="entry name" value="Cytidine deaminase-like"/>
    <property type="match status" value="1"/>
</dbReference>
<accession>A0A0Q3QSX9</accession>
<proteinExistence type="predicted"/>
<dbReference type="NCBIfam" id="NF006155">
    <property type="entry name" value="PRK08298.1"/>
    <property type="match status" value="1"/>
</dbReference>
<dbReference type="CDD" id="cd01283">
    <property type="entry name" value="cytidine_deaminase"/>
    <property type="match status" value="1"/>
</dbReference>
<dbReference type="RefSeq" id="WP_053477621.1">
    <property type="nucleotide sequence ID" value="NZ_CP041305.1"/>
</dbReference>
<dbReference type="Proteomes" id="UP000050996">
    <property type="component" value="Unassembled WGS sequence"/>
</dbReference>